<dbReference type="HOGENOM" id="CLU_1044791_0_0_7"/>
<sequence>MSISGIGNSSVSGLFSGQMNQMKRPEDFDSSEDFVSSIIGDQDSDGDGQLSSSEAGFLGEIFTEIDSDGDGYLSQEEMVADLESRQQQKAMMGKMSVSMDGDPGQNLIDSLMEELDSDGDSMISAEESGLSEELFNSLDTDGDGNLSGEEIAESMRPSEGMMPPEGMGNVVSGSTAESSSSEDSEEEYDEYDYNQDGVVTLDELQKAFANGDTSLAGVVGQDSQVNQQNSEVEGQSGQSILQRMAMNAYQQQSATTSASELLGVSA</sequence>
<dbReference type="Proteomes" id="UP000002601">
    <property type="component" value="Chromosome"/>
</dbReference>
<accession>C6C212</accession>
<organism evidence="3 4">
    <name type="scientific">Maridesulfovibrio salexigens (strain ATCC 14822 / DSM 2638 / NCIMB 8403 / VKM B-1763)</name>
    <name type="common">Desulfovibrio salexigens</name>
    <dbReference type="NCBI Taxonomy" id="526222"/>
    <lineage>
        <taxon>Bacteria</taxon>
        <taxon>Pseudomonadati</taxon>
        <taxon>Thermodesulfobacteriota</taxon>
        <taxon>Desulfovibrionia</taxon>
        <taxon>Desulfovibrionales</taxon>
        <taxon>Desulfovibrionaceae</taxon>
        <taxon>Maridesulfovibrio</taxon>
    </lineage>
</organism>
<dbReference type="GO" id="GO:0005509">
    <property type="term" value="F:calcium ion binding"/>
    <property type="evidence" value="ECO:0007669"/>
    <property type="project" value="InterPro"/>
</dbReference>
<dbReference type="PANTHER" id="PTHR10827:SF52">
    <property type="entry name" value="IP16409P"/>
    <property type="match status" value="1"/>
</dbReference>
<proteinExistence type="predicted"/>
<dbReference type="InterPro" id="IPR011992">
    <property type="entry name" value="EF-hand-dom_pair"/>
</dbReference>
<dbReference type="RefSeq" id="WP_015853029.1">
    <property type="nucleotide sequence ID" value="NC_012881.1"/>
</dbReference>
<keyword evidence="4" id="KW-1185">Reference proteome</keyword>
<dbReference type="Gene3D" id="1.10.238.10">
    <property type="entry name" value="EF-hand"/>
    <property type="match status" value="2"/>
</dbReference>
<feature type="region of interest" description="Disordered" evidence="1">
    <location>
        <begin position="1"/>
        <end position="55"/>
    </location>
</feature>
<evidence type="ECO:0000256" key="1">
    <source>
        <dbReference type="SAM" id="MobiDB-lite"/>
    </source>
</evidence>
<dbReference type="SMART" id="SM00054">
    <property type="entry name" value="EFh"/>
    <property type="match status" value="3"/>
</dbReference>
<dbReference type="PROSITE" id="PS00018">
    <property type="entry name" value="EF_HAND_1"/>
    <property type="match status" value="3"/>
</dbReference>
<dbReference type="InterPro" id="IPR002048">
    <property type="entry name" value="EF_hand_dom"/>
</dbReference>
<dbReference type="eggNOG" id="COG5126">
    <property type="taxonomic scope" value="Bacteria"/>
</dbReference>
<feature type="compositionally biased region" description="Low complexity" evidence="1">
    <location>
        <begin position="33"/>
        <end position="53"/>
    </location>
</feature>
<feature type="compositionally biased region" description="Low complexity" evidence="1">
    <location>
        <begin position="1"/>
        <end position="13"/>
    </location>
</feature>
<dbReference type="EMBL" id="CP001649">
    <property type="protein sequence ID" value="ACS81213.1"/>
    <property type="molecule type" value="Genomic_DNA"/>
</dbReference>
<dbReference type="STRING" id="526222.Desal_3162"/>
<feature type="compositionally biased region" description="Acidic residues" evidence="1">
    <location>
        <begin position="180"/>
        <end position="193"/>
    </location>
</feature>
<evidence type="ECO:0000259" key="2">
    <source>
        <dbReference type="PROSITE" id="PS50222"/>
    </source>
</evidence>
<dbReference type="PROSITE" id="PS50222">
    <property type="entry name" value="EF_HAND_2"/>
    <property type="match status" value="3"/>
</dbReference>
<protein>
    <submittedName>
        <fullName evidence="3">Putative signal transduction protein with EFhand domain protein</fullName>
    </submittedName>
</protein>
<evidence type="ECO:0000313" key="3">
    <source>
        <dbReference type="EMBL" id="ACS81213.1"/>
    </source>
</evidence>
<name>C6C212_MARSD</name>
<dbReference type="SUPFAM" id="SSF47473">
    <property type="entry name" value="EF-hand"/>
    <property type="match status" value="1"/>
</dbReference>
<feature type="domain" description="EF-hand" evidence="2">
    <location>
        <begin position="126"/>
        <end position="161"/>
    </location>
</feature>
<dbReference type="KEGG" id="dsa:Desal_3162"/>
<dbReference type="Pfam" id="PF13499">
    <property type="entry name" value="EF-hand_7"/>
    <property type="match status" value="2"/>
</dbReference>
<feature type="region of interest" description="Disordered" evidence="1">
    <location>
        <begin position="87"/>
        <end position="107"/>
    </location>
</feature>
<dbReference type="PANTHER" id="PTHR10827">
    <property type="entry name" value="RETICULOCALBIN"/>
    <property type="match status" value="1"/>
</dbReference>
<dbReference type="AlphaFoldDB" id="C6C212"/>
<feature type="domain" description="EF-hand" evidence="2">
    <location>
        <begin position="179"/>
        <end position="214"/>
    </location>
</feature>
<reference evidence="3 4" key="1">
    <citation type="submission" date="2009-06" db="EMBL/GenBank/DDBJ databases">
        <title>Complete sequence of Desulfovibrio salexigens DSM 2638.</title>
        <authorList>
            <consortium name="US DOE Joint Genome Institute"/>
            <person name="Lucas S."/>
            <person name="Copeland A."/>
            <person name="Lapidus A."/>
            <person name="Glavina del Rio T."/>
            <person name="Tice H."/>
            <person name="Bruce D."/>
            <person name="Goodwin L."/>
            <person name="Pitluck S."/>
            <person name="Munk A.C."/>
            <person name="Brettin T."/>
            <person name="Detter J.C."/>
            <person name="Han C."/>
            <person name="Tapia R."/>
            <person name="Larimer F."/>
            <person name="Land M."/>
            <person name="Hauser L."/>
            <person name="Kyrpides N."/>
            <person name="Anderson I."/>
            <person name="Wall J.D."/>
            <person name="Arkin A.P."/>
            <person name="Dehal P."/>
            <person name="Chivian D."/>
            <person name="Giles B."/>
            <person name="Hazen T.C."/>
        </authorList>
    </citation>
    <scope>NUCLEOTIDE SEQUENCE [LARGE SCALE GENOMIC DNA]</scope>
    <source>
        <strain evidence="4">ATCC 14822 / DSM 2638 / NCIMB 8403 / VKM B-1763</strain>
    </source>
</reference>
<dbReference type="InterPro" id="IPR018247">
    <property type="entry name" value="EF_Hand_1_Ca_BS"/>
</dbReference>
<feature type="domain" description="EF-hand" evidence="2">
    <location>
        <begin position="53"/>
        <end position="88"/>
    </location>
</feature>
<feature type="region of interest" description="Disordered" evidence="1">
    <location>
        <begin position="135"/>
        <end position="193"/>
    </location>
</feature>
<evidence type="ECO:0000313" key="4">
    <source>
        <dbReference type="Proteomes" id="UP000002601"/>
    </source>
</evidence>
<gene>
    <name evidence="3" type="ordered locus">Desal_3162</name>
</gene>